<gene>
    <name evidence="2" type="ORF">F5983_03690</name>
</gene>
<feature type="transmembrane region" description="Helical" evidence="1">
    <location>
        <begin position="21"/>
        <end position="48"/>
    </location>
</feature>
<name>A0A5N5EUB4_9ACTN</name>
<evidence type="ECO:0000256" key="1">
    <source>
        <dbReference type="SAM" id="Phobius"/>
    </source>
</evidence>
<feature type="transmembrane region" description="Helical" evidence="1">
    <location>
        <begin position="123"/>
        <end position="144"/>
    </location>
</feature>
<dbReference type="EMBL" id="VYUA01000002">
    <property type="protein sequence ID" value="KAB2594103.1"/>
    <property type="molecule type" value="Genomic_DNA"/>
</dbReference>
<keyword evidence="3" id="KW-1185">Reference proteome</keyword>
<dbReference type="RefSeq" id="WP_151508981.1">
    <property type="nucleotide sequence ID" value="NZ_JBMVCA010000016.1"/>
</dbReference>
<keyword evidence="1" id="KW-0812">Transmembrane</keyword>
<sequence length="152" mass="15781">MKRAGRKRTTSPSLQRFASGAGFATVTLLLLGATVYLAVVGSVTVGLIGESHPVRVAECEKRPGGRGGEQIWCGVRPMEAGGDAGGPGEQTVRFGRQPGRTADVARAPWGECVAVEHDLASKAGLMLLPAIPLMSSGICAWAAVRAVRPAEF</sequence>
<evidence type="ECO:0000313" key="3">
    <source>
        <dbReference type="Proteomes" id="UP000326907"/>
    </source>
</evidence>
<evidence type="ECO:0000313" key="2">
    <source>
        <dbReference type="EMBL" id="KAB2594103.1"/>
    </source>
</evidence>
<keyword evidence="1" id="KW-1133">Transmembrane helix</keyword>
<comment type="caution">
    <text evidence="2">The sequence shown here is derived from an EMBL/GenBank/DDBJ whole genome shotgun (WGS) entry which is preliminary data.</text>
</comment>
<proteinExistence type="predicted"/>
<accession>A0A5N5EUB4</accession>
<organism evidence="2 3">
    <name type="scientific">Streptomyces arboris</name>
    <dbReference type="NCBI Taxonomy" id="2600619"/>
    <lineage>
        <taxon>Bacteria</taxon>
        <taxon>Bacillati</taxon>
        <taxon>Actinomycetota</taxon>
        <taxon>Actinomycetes</taxon>
        <taxon>Kitasatosporales</taxon>
        <taxon>Streptomycetaceae</taxon>
        <taxon>Streptomyces</taxon>
    </lineage>
</organism>
<dbReference type="AlphaFoldDB" id="A0A5N5EUB4"/>
<dbReference type="Proteomes" id="UP000326907">
    <property type="component" value="Unassembled WGS sequence"/>
</dbReference>
<protein>
    <submittedName>
        <fullName evidence="2">Uncharacterized protein</fullName>
    </submittedName>
</protein>
<reference evidence="2 3" key="1">
    <citation type="submission" date="2019-09" db="EMBL/GenBank/DDBJ databases">
        <authorList>
            <person name="Liu P."/>
        </authorList>
    </citation>
    <scope>NUCLEOTIDE SEQUENCE [LARGE SCALE GENOMIC DNA]</scope>
    <source>
        <strain evidence="2 3">TRM68085</strain>
    </source>
</reference>
<keyword evidence="1" id="KW-0472">Membrane</keyword>